<reference evidence="1 2" key="1">
    <citation type="submission" date="2014-02" db="EMBL/GenBank/DDBJ databases">
        <authorList>
            <person name="Sears C."/>
            <person name="Carroll K."/>
            <person name="Sack B.R."/>
            <person name="Qadri F."/>
            <person name="Myers L.L."/>
            <person name="Chung G.-T."/>
            <person name="Escheverria P."/>
            <person name="Fraser C.M."/>
            <person name="Sadzewicz L."/>
            <person name="Shefchek K.A."/>
            <person name="Tallon L."/>
            <person name="Das S.P."/>
            <person name="Daugherty S."/>
            <person name="Mongodin E.F."/>
        </authorList>
    </citation>
    <scope>NUCLEOTIDE SEQUENCE [LARGE SCALE GENOMIC DNA]</scope>
    <source>
        <strain evidence="1 2">S36L11</strain>
    </source>
</reference>
<protein>
    <submittedName>
        <fullName evidence="1">Uncharacterized protein</fullName>
    </submittedName>
</protein>
<evidence type="ECO:0000313" key="1">
    <source>
        <dbReference type="EMBL" id="EXZ30624.1"/>
    </source>
</evidence>
<organism evidence="1 2">
    <name type="scientific">Bacteroides fragilis str. S36L11</name>
    <dbReference type="NCBI Taxonomy" id="1339327"/>
    <lineage>
        <taxon>Bacteria</taxon>
        <taxon>Pseudomonadati</taxon>
        <taxon>Bacteroidota</taxon>
        <taxon>Bacteroidia</taxon>
        <taxon>Bacteroidales</taxon>
        <taxon>Bacteroidaceae</taxon>
        <taxon>Bacteroides</taxon>
    </lineage>
</organism>
<dbReference type="RefSeq" id="WP_005796839.1">
    <property type="nucleotide sequence ID" value="NZ_JGDJ01000130.1"/>
</dbReference>
<accession>A0A015Z6Z3</accession>
<dbReference type="PATRIC" id="fig|1339327.3.peg.841"/>
<comment type="caution">
    <text evidence="1">The sequence shown here is derived from an EMBL/GenBank/DDBJ whole genome shotgun (WGS) entry which is preliminary data.</text>
</comment>
<evidence type="ECO:0000313" key="2">
    <source>
        <dbReference type="Proteomes" id="UP000022082"/>
    </source>
</evidence>
<dbReference type="Proteomes" id="UP000022082">
    <property type="component" value="Unassembled WGS sequence"/>
</dbReference>
<dbReference type="EMBL" id="JGDJ01000130">
    <property type="protein sequence ID" value="EXZ30624.1"/>
    <property type="molecule type" value="Genomic_DNA"/>
</dbReference>
<gene>
    <name evidence="1" type="ORF">M136_0161</name>
</gene>
<sequence>MKKSKEMISLNVIPFELESEMPLDEMIERLNMLEQNNLVGGACAKNTPCSPNCPTDDICWRDPCEVFCECNGLDSCPSMNSDVCFGDDWDHCGAMT</sequence>
<proteinExistence type="predicted"/>
<dbReference type="AlphaFoldDB" id="A0A015Z6Z3"/>
<name>A0A015Z6Z3_BACFG</name>